<dbReference type="PROSITE" id="PS51257">
    <property type="entry name" value="PROKAR_LIPOPROTEIN"/>
    <property type="match status" value="1"/>
</dbReference>
<gene>
    <name evidence="1" type="ORF">BKM63_19290</name>
</gene>
<dbReference type="Gene3D" id="2.130.10.10">
    <property type="entry name" value="YVTN repeat-like/Quinoprotein amine dehydrogenase"/>
    <property type="match status" value="1"/>
</dbReference>
<protein>
    <submittedName>
        <fullName evidence="1">Uncharacterized protein</fullName>
    </submittedName>
</protein>
<reference evidence="1 2" key="1">
    <citation type="submission" date="2016-10" db="EMBL/GenBank/DDBJ databases">
        <title>Draft Genome Sequence of Rhizobacteria Flavobacterium johnsoniae CI04.</title>
        <authorList>
            <person name="Bravo J.I."/>
            <person name="Lozano G.L."/>
            <person name="Handelsman J."/>
        </authorList>
    </citation>
    <scope>NUCLEOTIDE SEQUENCE [LARGE SCALE GENOMIC DNA]</scope>
    <source>
        <strain evidence="1 2">CI04</strain>
    </source>
</reference>
<dbReference type="SUPFAM" id="SSF50998">
    <property type="entry name" value="Quinoprotein alcohol dehydrogenase-like"/>
    <property type="match status" value="1"/>
</dbReference>
<dbReference type="Proteomes" id="UP000182826">
    <property type="component" value="Unassembled WGS sequence"/>
</dbReference>
<organism evidence="1 2">
    <name type="scientific">Flavobacterium johnsoniae</name>
    <name type="common">Cytophaga johnsonae</name>
    <dbReference type="NCBI Taxonomy" id="986"/>
    <lineage>
        <taxon>Bacteria</taxon>
        <taxon>Pseudomonadati</taxon>
        <taxon>Bacteroidota</taxon>
        <taxon>Flavobacteriia</taxon>
        <taxon>Flavobacteriales</taxon>
        <taxon>Flavobacteriaceae</taxon>
        <taxon>Flavobacterium</taxon>
    </lineage>
</organism>
<dbReference type="RefSeq" id="WP_071638225.1">
    <property type="nucleotide sequence ID" value="NZ_MLFK01000010.1"/>
</dbReference>
<dbReference type="InterPro" id="IPR015943">
    <property type="entry name" value="WD40/YVTN_repeat-like_dom_sf"/>
</dbReference>
<dbReference type="EMBL" id="MLFK01000010">
    <property type="protein sequence ID" value="OIV40100.1"/>
    <property type="molecule type" value="Genomic_DNA"/>
</dbReference>
<sequence>MELINKIKMNRLPFLILLLCFITSCSKDSYDIEPTNYDYYYPTEDASITAKQIGDGTGTLDPKGIAISKEKLYVCNGDVLEVFNAVTLAHIKTIANYTKGTTTIPFTQLSSISIDNGRIYVGSIDSRLFVLDEATTLGINTVGNGNWWETFVHVFGVVVKDGLIFVKEKEKSIKVFETSQITETSSWKLTPIAKLNTLNGWTEVYSMDVYSGNLVVAGRDAKSYLYYNIANIKANAAASLTTPIEPSKTPFTDIKPISVAFTNDFAVTSENSGSSNFVRLYSKEDFIKKSYKPLVNSSDILGQNPFGSIVSTAQLNDHIFLSDNTNGKIRIIKLNKSTIAEQKN</sequence>
<comment type="caution">
    <text evidence="1">The sequence shown here is derived from an EMBL/GenBank/DDBJ whole genome shotgun (WGS) entry which is preliminary data.</text>
</comment>
<accession>A0A1J7CEW3</accession>
<keyword evidence="2" id="KW-1185">Reference proteome</keyword>
<evidence type="ECO:0000313" key="1">
    <source>
        <dbReference type="EMBL" id="OIV40100.1"/>
    </source>
</evidence>
<name>A0A1J7CEW3_FLAJO</name>
<evidence type="ECO:0000313" key="2">
    <source>
        <dbReference type="Proteomes" id="UP000182826"/>
    </source>
</evidence>
<dbReference type="AlphaFoldDB" id="A0A1J7CEW3"/>
<dbReference type="OrthoDB" id="1368792at2"/>
<proteinExistence type="predicted"/>
<dbReference type="InterPro" id="IPR011047">
    <property type="entry name" value="Quinoprotein_ADH-like_sf"/>
</dbReference>